<dbReference type="Proteomes" id="UP001180754">
    <property type="component" value="Unassembled WGS sequence"/>
</dbReference>
<evidence type="ECO:0000313" key="8">
    <source>
        <dbReference type="EMBL" id="MDT0544547.1"/>
    </source>
</evidence>
<protein>
    <recommendedName>
        <fullName evidence="6">S-adenosyl-L-methionine-dependent methyltransferase</fullName>
        <ecNumber evidence="6">2.1.1.-</ecNumber>
    </recommendedName>
</protein>
<keyword evidence="9" id="KW-1185">Reference proteome</keyword>
<evidence type="ECO:0000313" key="9">
    <source>
        <dbReference type="Proteomes" id="UP001180754"/>
    </source>
</evidence>
<dbReference type="RefSeq" id="WP_311724978.1">
    <property type="nucleotide sequence ID" value="NZ_JAVRFD010000007.1"/>
</dbReference>
<evidence type="ECO:0000256" key="1">
    <source>
        <dbReference type="ARBA" id="ARBA00003907"/>
    </source>
</evidence>
<dbReference type="GO" id="GO:0032259">
    <property type="term" value="P:methylation"/>
    <property type="evidence" value="ECO:0007669"/>
    <property type="project" value="UniProtKB-KW"/>
</dbReference>
<sequence>MQPRSPSRTAWLAAAHRADHQKLDAERLFHDPLAVRMLGADAEGRDDADAASGRRRIRLFIAARSRFAEDRLAAAVRRGVRQLVVLGAGLDTFAYRNPHEVAGLRVFEVDHPATQAWKRERLADAGIPLPPSLTFAPVDFERESLADGLTAAGFDPARPAFFSWLGVVPYLTRDAVFATLGLIAGLPGGTEAVFDYSEPPSAMTPRGRVSHRARAARVAAVGEPFLSYFAPERLAADLRAAGFDAVEDLDAVRLVSHYAAHAPADARERRSTAHVLSATTVSAPPTGPATPSAG</sequence>
<dbReference type="PANTHER" id="PTHR43619">
    <property type="entry name" value="S-ADENOSYL-L-METHIONINE-DEPENDENT METHYLTRANSFERASE YKTD-RELATED"/>
    <property type="match status" value="1"/>
</dbReference>
<comment type="similarity">
    <text evidence="2 6">Belongs to the UPF0677 family.</text>
</comment>
<feature type="compositionally biased region" description="Low complexity" evidence="7">
    <location>
        <begin position="277"/>
        <end position="294"/>
    </location>
</feature>
<comment type="function">
    <text evidence="1 6">Exhibits S-adenosyl-L-methionine-dependent methyltransferase activity.</text>
</comment>
<gene>
    <name evidence="8" type="ORF">RND15_17805</name>
</gene>
<dbReference type="NCBIfam" id="TIGR00027">
    <property type="entry name" value="mthyl_TIGR00027"/>
    <property type="match status" value="1"/>
</dbReference>
<evidence type="ECO:0000256" key="3">
    <source>
        <dbReference type="ARBA" id="ARBA00022603"/>
    </source>
</evidence>
<keyword evidence="5 6" id="KW-0949">S-adenosyl-L-methionine</keyword>
<dbReference type="PANTHER" id="PTHR43619:SF2">
    <property type="entry name" value="S-ADENOSYL-L-METHIONINE-DEPENDENT METHYLTRANSFERASES SUPERFAMILY PROTEIN"/>
    <property type="match status" value="1"/>
</dbReference>
<dbReference type="InterPro" id="IPR029063">
    <property type="entry name" value="SAM-dependent_MTases_sf"/>
</dbReference>
<evidence type="ECO:0000256" key="4">
    <source>
        <dbReference type="ARBA" id="ARBA00022679"/>
    </source>
</evidence>
<keyword evidence="3 6" id="KW-0489">Methyltransferase</keyword>
<dbReference type="InterPro" id="IPR007213">
    <property type="entry name" value="Ppm1/Ppm2/Tcmp"/>
</dbReference>
<comment type="caution">
    <text evidence="8">The sequence shown here is derived from an EMBL/GenBank/DDBJ whole genome shotgun (WGS) entry which is preliminary data.</text>
</comment>
<keyword evidence="4 8" id="KW-0808">Transferase</keyword>
<accession>A0ABU2XGN2</accession>
<dbReference type="EMBL" id="JAVRFD010000007">
    <property type="protein sequence ID" value="MDT0544547.1"/>
    <property type="molecule type" value="Genomic_DNA"/>
</dbReference>
<dbReference type="SUPFAM" id="SSF53335">
    <property type="entry name" value="S-adenosyl-L-methionine-dependent methyltransferases"/>
    <property type="match status" value="1"/>
</dbReference>
<proteinExistence type="inferred from homology"/>
<dbReference type="GO" id="GO:0008168">
    <property type="term" value="F:methyltransferase activity"/>
    <property type="evidence" value="ECO:0007669"/>
    <property type="project" value="UniProtKB-KW"/>
</dbReference>
<dbReference type="Pfam" id="PF04072">
    <property type="entry name" value="LCM"/>
    <property type="match status" value="1"/>
</dbReference>
<evidence type="ECO:0000256" key="2">
    <source>
        <dbReference type="ARBA" id="ARBA00008138"/>
    </source>
</evidence>
<dbReference type="EC" id="2.1.1.-" evidence="6"/>
<feature type="region of interest" description="Disordered" evidence="7">
    <location>
        <begin position="265"/>
        <end position="294"/>
    </location>
</feature>
<organism evidence="8 9">
    <name type="scientific">Streptomyces lonegramiae</name>
    <dbReference type="NCBI Taxonomy" id="3075524"/>
    <lineage>
        <taxon>Bacteria</taxon>
        <taxon>Bacillati</taxon>
        <taxon>Actinomycetota</taxon>
        <taxon>Actinomycetes</taxon>
        <taxon>Kitasatosporales</taxon>
        <taxon>Streptomycetaceae</taxon>
        <taxon>Streptomyces</taxon>
    </lineage>
</organism>
<evidence type="ECO:0000256" key="5">
    <source>
        <dbReference type="ARBA" id="ARBA00022691"/>
    </source>
</evidence>
<reference evidence="8" key="1">
    <citation type="submission" date="2024-05" db="EMBL/GenBank/DDBJ databases">
        <title>30 novel species of actinomycetes from the DSMZ collection.</title>
        <authorList>
            <person name="Nouioui I."/>
        </authorList>
    </citation>
    <scope>NUCLEOTIDE SEQUENCE</scope>
    <source>
        <strain evidence="8">DSM 41529</strain>
    </source>
</reference>
<evidence type="ECO:0000256" key="7">
    <source>
        <dbReference type="SAM" id="MobiDB-lite"/>
    </source>
</evidence>
<evidence type="ECO:0000256" key="6">
    <source>
        <dbReference type="RuleBase" id="RU362030"/>
    </source>
</evidence>
<name>A0ABU2XGN2_9ACTN</name>
<dbReference type="InterPro" id="IPR011610">
    <property type="entry name" value="SAM_mthyl_Trfase_ML2640-like"/>
</dbReference>
<dbReference type="Gene3D" id="3.40.50.150">
    <property type="entry name" value="Vaccinia Virus protein VP39"/>
    <property type="match status" value="1"/>
</dbReference>